<dbReference type="AlphaFoldDB" id="A0A4Y7T810"/>
<reference evidence="1 2" key="1">
    <citation type="journal article" date="2019" name="Nat. Ecol. Evol.">
        <title>Megaphylogeny resolves global patterns of mushroom evolution.</title>
        <authorList>
            <person name="Varga T."/>
            <person name="Krizsan K."/>
            <person name="Foldi C."/>
            <person name="Dima B."/>
            <person name="Sanchez-Garcia M."/>
            <person name="Sanchez-Ramirez S."/>
            <person name="Szollosi G.J."/>
            <person name="Szarkandi J.G."/>
            <person name="Papp V."/>
            <person name="Albert L."/>
            <person name="Andreopoulos W."/>
            <person name="Angelini C."/>
            <person name="Antonin V."/>
            <person name="Barry K.W."/>
            <person name="Bougher N.L."/>
            <person name="Buchanan P."/>
            <person name="Buyck B."/>
            <person name="Bense V."/>
            <person name="Catcheside P."/>
            <person name="Chovatia M."/>
            <person name="Cooper J."/>
            <person name="Damon W."/>
            <person name="Desjardin D."/>
            <person name="Finy P."/>
            <person name="Geml J."/>
            <person name="Haridas S."/>
            <person name="Hughes K."/>
            <person name="Justo A."/>
            <person name="Karasinski D."/>
            <person name="Kautmanova I."/>
            <person name="Kiss B."/>
            <person name="Kocsube S."/>
            <person name="Kotiranta H."/>
            <person name="LaButti K.M."/>
            <person name="Lechner B.E."/>
            <person name="Liimatainen K."/>
            <person name="Lipzen A."/>
            <person name="Lukacs Z."/>
            <person name="Mihaltcheva S."/>
            <person name="Morgado L.N."/>
            <person name="Niskanen T."/>
            <person name="Noordeloos M.E."/>
            <person name="Ohm R.A."/>
            <person name="Ortiz-Santana B."/>
            <person name="Ovrebo C."/>
            <person name="Racz N."/>
            <person name="Riley R."/>
            <person name="Savchenko A."/>
            <person name="Shiryaev A."/>
            <person name="Soop K."/>
            <person name="Spirin V."/>
            <person name="Szebenyi C."/>
            <person name="Tomsovsky M."/>
            <person name="Tulloss R.E."/>
            <person name="Uehling J."/>
            <person name="Grigoriev I.V."/>
            <person name="Vagvolgyi C."/>
            <person name="Papp T."/>
            <person name="Martin F.M."/>
            <person name="Miettinen O."/>
            <person name="Hibbett D.S."/>
            <person name="Nagy L.G."/>
        </authorList>
    </citation>
    <scope>NUCLEOTIDE SEQUENCE [LARGE SCALE GENOMIC DNA]</scope>
    <source>
        <strain evidence="1 2">FP101781</strain>
    </source>
</reference>
<sequence>MRNNRLPPGHASKNNGHAALLEMVRGLHIRSTLYLADTPEWEHIEVGMGLCLWSTEMVDAAAWNMLTPRSAERLAGCEVHGPAGFAVRRVKVPSRFEGQATTTMSLT</sequence>
<organism evidence="1 2">
    <name type="scientific">Coprinellus micaceus</name>
    <name type="common">Glistening ink-cap mushroom</name>
    <name type="synonym">Coprinus micaceus</name>
    <dbReference type="NCBI Taxonomy" id="71717"/>
    <lineage>
        <taxon>Eukaryota</taxon>
        <taxon>Fungi</taxon>
        <taxon>Dikarya</taxon>
        <taxon>Basidiomycota</taxon>
        <taxon>Agaricomycotina</taxon>
        <taxon>Agaricomycetes</taxon>
        <taxon>Agaricomycetidae</taxon>
        <taxon>Agaricales</taxon>
        <taxon>Agaricineae</taxon>
        <taxon>Psathyrellaceae</taxon>
        <taxon>Coprinellus</taxon>
    </lineage>
</organism>
<keyword evidence="2" id="KW-1185">Reference proteome</keyword>
<name>A0A4Y7T810_COPMI</name>
<dbReference type="Proteomes" id="UP000298030">
    <property type="component" value="Unassembled WGS sequence"/>
</dbReference>
<gene>
    <name evidence="1" type="ORF">FA13DRAFT_1733948</name>
</gene>
<protein>
    <submittedName>
        <fullName evidence="1">Uncharacterized protein</fullName>
    </submittedName>
</protein>
<accession>A0A4Y7T810</accession>
<evidence type="ECO:0000313" key="1">
    <source>
        <dbReference type="EMBL" id="TEB30131.1"/>
    </source>
</evidence>
<proteinExistence type="predicted"/>
<dbReference type="EMBL" id="QPFP01000024">
    <property type="protein sequence ID" value="TEB30131.1"/>
    <property type="molecule type" value="Genomic_DNA"/>
</dbReference>
<comment type="caution">
    <text evidence="1">The sequence shown here is derived from an EMBL/GenBank/DDBJ whole genome shotgun (WGS) entry which is preliminary data.</text>
</comment>
<evidence type="ECO:0000313" key="2">
    <source>
        <dbReference type="Proteomes" id="UP000298030"/>
    </source>
</evidence>